<evidence type="ECO:0000313" key="7">
    <source>
        <dbReference type="EMBL" id="KAF4032397.1"/>
    </source>
</evidence>
<feature type="region of interest" description="Disordered" evidence="5">
    <location>
        <begin position="57"/>
        <end position="85"/>
    </location>
</feature>
<evidence type="ECO:0000256" key="2">
    <source>
        <dbReference type="ARBA" id="ARBA00022771"/>
    </source>
</evidence>
<keyword evidence="1" id="KW-0479">Metal-binding</keyword>
<feature type="compositionally biased region" description="Polar residues" evidence="5">
    <location>
        <begin position="57"/>
        <end position="76"/>
    </location>
</feature>
<dbReference type="InterPro" id="IPR003656">
    <property type="entry name" value="Znf_BED"/>
</dbReference>
<dbReference type="GO" id="GO:0008270">
    <property type="term" value="F:zinc ion binding"/>
    <property type="evidence" value="ECO:0007669"/>
    <property type="project" value="UniProtKB-KW"/>
</dbReference>
<sequence>MRHAVWEHFEEIEPRTSSKTHPKAKCNYCNEQVRGQPKRFLIPHLLKKCLQAPPSVKQQLQGPQIQRSSLTPTTPASEEASDVELESEVATEGLELVIQSPQPQGLRSQTQLQRLELMRLKTNVAKYRAKAMEAEFMAEKLAVWIKLKDLGVPDDEIERSLPSL</sequence>
<comment type="caution">
    <text evidence="7">The sequence shown here is derived from an EMBL/GenBank/DDBJ whole genome shotgun (WGS) entry which is preliminary data.</text>
</comment>
<evidence type="ECO:0000259" key="6">
    <source>
        <dbReference type="PROSITE" id="PS50808"/>
    </source>
</evidence>
<evidence type="ECO:0000256" key="3">
    <source>
        <dbReference type="ARBA" id="ARBA00022833"/>
    </source>
</evidence>
<keyword evidence="3" id="KW-0862">Zinc</keyword>
<gene>
    <name evidence="7" type="ORF">GN244_ATG15708</name>
</gene>
<accession>A0A833RSY1</accession>
<dbReference type="EMBL" id="WSZM01000492">
    <property type="protein sequence ID" value="KAF4032397.1"/>
    <property type="molecule type" value="Genomic_DNA"/>
</dbReference>
<protein>
    <submittedName>
        <fullName evidence="7">BED zinc finger</fullName>
    </submittedName>
</protein>
<proteinExistence type="predicted"/>
<evidence type="ECO:0000256" key="5">
    <source>
        <dbReference type="SAM" id="MobiDB-lite"/>
    </source>
</evidence>
<keyword evidence="8" id="KW-1185">Reference proteome</keyword>
<feature type="domain" description="BED-type" evidence="6">
    <location>
        <begin position="1"/>
        <end position="56"/>
    </location>
</feature>
<dbReference type="Proteomes" id="UP000602510">
    <property type="component" value="Unassembled WGS sequence"/>
</dbReference>
<evidence type="ECO:0000313" key="8">
    <source>
        <dbReference type="Proteomes" id="UP000602510"/>
    </source>
</evidence>
<dbReference type="AlphaFoldDB" id="A0A833RSY1"/>
<evidence type="ECO:0000256" key="1">
    <source>
        <dbReference type="ARBA" id="ARBA00022723"/>
    </source>
</evidence>
<organism evidence="7 8">
    <name type="scientific">Phytophthora infestans</name>
    <name type="common">Potato late blight agent</name>
    <name type="synonym">Botrytis infestans</name>
    <dbReference type="NCBI Taxonomy" id="4787"/>
    <lineage>
        <taxon>Eukaryota</taxon>
        <taxon>Sar</taxon>
        <taxon>Stramenopiles</taxon>
        <taxon>Oomycota</taxon>
        <taxon>Peronosporomycetes</taxon>
        <taxon>Peronosporales</taxon>
        <taxon>Peronosporaceae</taxon>
        <taxon>Phytophthora</taxon>
    </lineage>
</organism>
<name>A0A833RSY1_PHYIN</name>
<reference evidence="7" key="1">
    <citation type="submission" date="2020-04" db="EMBL/GenBank/DDBJ databases">
        <title>Hybrid Assembly of Korean Phytophthora infestans isolates.</title>
        <authorList>
            <person name="Prokchorchik M."/>
            <person name="Lee Y."/>
            <person name="Seo J."/>
            <person name="Cho J.-H."/>
            <person name="Park Y.-E."/>
            <person name="Jang D.-C."/>
            <person name="Im J.-S."/>
            <person name="Choi J.-G."/>
            <person name="Park H.-J."/>
            <person name="Lee G.-B."/>
            <person name="Lee Y.-G."/>
            <person name="Hong S.-Y."/>
            <person name="Cho K."/>
            <person name="Sohn K.H."/>
        </authorList>
    </citation>
    <scope>NUCLEOTIDE SEQUENCE</scope>
    <source>
        <strain evidence="7">KR_1_A1</strain>
    </source>
</reference>
<keyword evidence="2 4" id="KW-0863">Zinc-finger</keyword>
<evidence type="ECO:0000256" key="4">
    <source>
        <dbReference type="PROSITE-ProRule" id="PRU00027"/>
    </source>
</evidence>
<dbReference type="GO" id="GO:0003677">
    <property type="term" value="F:DNA binding"/>
    <property type="evidence" value="ECO:0007669"/>
    <property type="project" value="InterPro"/>
</dbReference>
<dbReference type="PROSITE" id="PS50808">
    <property type="entry name" value="ZF_BED"/>
    <property type="match status" value="1"/>
</dbReference>
<dbReference type="Pfam" id="PF02892">
    <property type="entry name" value="zf-BED"/>
    <property type="match status" value="1"/>
</dbReference>